<protein>
    <submittedName>
        <fullName evidence="2">Helix-turn-helix transcriptional regulator</fullName>
    </submittedName>
</protein>
<accession>A0ABT4BF43</accession>
<evidence type="ECO:0000313" key="3">
    <source>
        <dbReference type="Proteomes" id="UP001151002"/>
    </source>
</evidence>
<dbReference type="PROSITE" id="PS50943">
    <property type="entry name" value="HTH_CROC1"/>
    <property type="match status" value="1"/>
</dbReference>
<comment type="caution">
    <text evidence="2">The sequence shown here is derived from an EMBL/GenBank/DDBJ whole genome shotgun (WGS) entry which is preliminary data.</text>
</comment>
<evidence type="ECO:0000259" key="1">
    <source>
        <dbReference type="PROSITE" id="PS50943"/>
    </source>
</evidence>
<dbReference type="SUPFAM" id="SSF47413">
    <property type="entry name" value="lambda repressor-like DNA-binding domains"/>
    <property type="match status" value="1"/>
</dbReference>
<dbReference type="InterPro" id="IPR010982">
    <property type="entry name" value="Lambda_DNA-bd_dom_sf"/>
</dbReference>
<dbReference type="InterPro" id="IPR041413">
    <property type="entry name" value="MLTR_LBD"/>
</dbReference>
<evidence type="ECO:0000313" key="2">
    <source>
        <dbReference type="EMBL" id="MCY1144415.1"/>
    </source>
</evidence>
<dbReference type="InterPro" id="IPR001387">
    <property type="entry name" value="Cro/C1-type_HTH"/>
</dbReference>
<proteinExistence type="predicted"/>
<reference evidence="2" key="1">
    <citation type="submission" date="2022-11" db="EMBL/GenBank/DDBJ databases">
        <authorList>
            <person name="Somphong A."/>
            <person name="Phongsopitanun W."/>
        </authorList>
    </citation>
    <scope>NUCLEOTIDE SEQUENCE</scope>
    <source>
        <strain evidence="2">Pm04-4</strain>
    </source>
</reference>
<dbReference type="SMART" id="SM00530">
    <property type="entry name" value="HTH_XRE"/>
    <property type="match status" value="1"/>
</dbReference>
<dbReference type="Pfam" id="PF17765">
    <property type="entry name" value="MLTR_LBD"/>
    <property type="match status" value="1"/>
</dbReference>
<dbReference type="EMBL" id="JAPNTZ010000020">
    <property type="protein sequence ID" value="MCY1144415.1"/>
    <property type="molecule type" value="Genomic_DNA"/>
</dbReference>
<dbReference type="Gene3D" id="3.30.450.180">
    <property type="match status" value="1"/>
</dbReference>
<name>A0ABT4BF43_9ACTN</name>
<feature type="domain" description="HTH cro/C1-type" evidence="1">
    <location>
        <begin position="36"/>
        <end position="83"/>
    </location>
</feature>
<sequence length="316" mass="34486">MSTRTELGSALRAWRERISPADVGLPLGTTRRRVPGLRREELALMVGISFDYLVQLEQGRAANPSAQVLGALARVLRLNPVDRELLFRLAGSVVPPSGSVPREVPRGVQRMIDRMSDTPLAVFTASWDAVQWNPLWGELFGDAAAVDARMHNLIWGHFAGAVPAGASRVERDAAHTDAFERMMVSDLRRAAGRYPDDRAVTELISGLREANPRFAELWTRYETVPLGRSRKTVVHAEVGPITLDCDILAIEHADLHIVLNWADPGTPDAAKLDQLRERVAAGTSDADQLDGLRVSVAAGGSEAGDRLLDPGAQLFR</sequence>
<dbReference type="RefSeq" id="WP_267568998.1">
    <property type="nucleotide sequence ID" value="NZ_JAPNTZ010000020.1"/>
</dbReference>
<keyword evidence="3" id="KW-1185">Reference proteome</keyword>
<dbReference type="Pfam" id="PF13560">
    <property type="entry name" value="HTH_31"/>
    <property type="match status" value="1"/>
</dbReference>
<organism evidence="2 3">
    <name type="scientific">Paractinoplanes pyxinae</name>
    <dbReference type="NCBI Taxonomy" id="2997416"/>
    <lineage>
        <taxon>Bacteria</taxon>
        <taxon>Bacillati</taxon>
        <taxon>Actinomycetota</taxon>
        <taxon>Actinomycetes</taxon>
        <taxon>Micromonosporales</taxon>
        <taxon>Micromonosporaceae</taxon>
        <taxon>Paractinoplanes</taxon>
    </lineage>
</organism>
<dbReference type="PANTHER" id="PTHR35010">
    <property type="entry name" value="BLL4672 PROTEIN-RELATED"/>
    <property type="match status" value="1"/>
</dbReference>
<dbReference type="Gene3D" id="1.10.260.40">
    <property type="entry name" value="lambda repressor-like DNA-binding domains"/>
    <property type="match status" value="1"/>
</dbReference>
<dbReference type="Proteomes" id="UP001151002">
    <property type="component" value="Unassembled WGS sequence"/>
</dbReference>
<dbReference type="PANTHER" id="PTHR35010:SF2">
    <property type="entry name" value="BLL4672 PROTEIN"/>
    <property type="match status" value="1"/>
</dbReference>
<dbReference type="CDD" id="cd00093">
    <property type="entry name" value="HTH_XRE"/>
    <property type="match status" value="1"/>
</dbReference>
<gene>
    <name evidence="2" type="ORF">OWR29_41010</name>
</gene>